<name>A0A5M6DJA5_9BACT</name>
<comment type="caution">
    <text evidence="2">The sequence shown here is derived from an EMBL/GenBank/DDBJ whole genome shotgun (WGS) entry which is preliminary data.</text>
</comment>
<proteinExistence type="predicted"/>
<sequence length="146" mass="16489">MKKIILFTLLVFGCSLPMLAQSQNDYAAVLQKCIDLKALQTYYPQQPNGSPAQLYVMQHGISFPETTNILKGGKKVAFVSKADIKENKINAYFLFWTFNLTANKATVAYSYYYNKQTAPEGAMVVNLELEKTGNTWEIKKSTAEKR</sequence>
<dbReference type="Proteomes" id="UP000323426">
    <property type="component" value="Unassembled WGS sequence"/>
</dbReference>
<protein>
    <recommendedName>
        <fullName evidence="4">Nuclear transport factor 2 family protein</fullName>
    </recommendedName>
</protein>
<evidence type="ECO:0008006" key="4">
    <source>
        <dbReference type="Google" id="ProtNLM"/>
    </source>
</evidence>
<organism evidence="2 3">
    <name type="scientific">Adhaeribacter rhizoryzae</name>
    <dbReference type="NCBI Taxonomy" id="2607907"/>
    <lineage>
        <taxon>Bacteria</taxon>
        <taxon>Pseudomonadati</taxon>
        <taxon>Bacteroidota</taxon>
        <taxon>Cytophagia</taxon>
        <taxon>Cytophagales</taxon>
        <taxon>Hymenobacteraceae</taxon>
        <taxon>Adhaeribacter</taxon>
    </lineage>
</organism>
<evidence type="ECO:0000313" key="2">
    <source>
        <dbReference type="EMBL" id="KAA5547571.1"/>
    </source>
</evidence>
<dbReference type="AlphaFoldDB" id="A0A5M6DJA5"/>
<keyword evidence="1" id="KW-0732">Signal</keyword>
<feature type="chain" id="PRO_5024453327" description="Nuclear transport factor 2 family protein" evidence="1">
    <location>
        <begin position="21"/>
        <end position="146"/>
    </location>
</feature>
<dbReference type="RefSeq" id="WP_150088193.1">
    <property type="nucleotide sequence ID" value="NZ_VWSF01000005.1"/>
</dbReference>
<gene>
    <name evidence="2" type="ORF">F0145_09660</name>
</gene>
<feature type="signal peptide" evidence="1">
    <location>
        <begin position="1"/>
        <end position="20"/>
    </location>
</feature>
<accession>A0A5M6DJA5</accession>
<evidence type="ECO:0000256" key="1">
    <source>
        <dbReference type="SAM" id="SignalP"/>
    </source>
</evidence>
<evidence type="ECO:0000313" key="3">
    <source>
        <dbReference type="Proteomes" id="UP000323426"/>
    </source>
</evidence>
<dbReference type="EMBL" id="VWSF01000005">
    <property type="protein sequence ID" value="KAA5547571.1"/>
    <property type="molecule type" value="Genomic_DNA"/>
</dbReference>
<keyword evidence="3" id="KW-1185">Reference proteome</keyword>
<reference evidence="2 3" key="1">
    <citation type="submission" date="2019-09" db="EMBL/GenBank/DDBJ databases">
        <title>Genome sequence and assembly of Adhaeribacter sp.</title>
        <authorList>
            <person name="Chhetri G."/>
        </authorList>
    </citation>
    <scope>NUCLEOTIDE SEQUENCE [LARGE SCALE GENOMIC DNA]</scope>
    <source>
        <strain evidence="2 3">DK36</strain>
    </source>
</reference>